<dbReference type="SUPFAM" id="SSF55961">
    <property type="entry name" value="Bet v1-like"/>
    <property type="match status" value="1"/>
</dbReference>
<evidence type="ECO:0000259" key="1">
    <source>
        <dbReference type="Pfam" id="PF02121"/>
    </source>
</evidence>
<dbReference type="PANTHER" id="PTHR10658:SF11">
    <property type="entry name" value="VIBRATOR, ISOFORM B"/>
    <property type="match status" value="1"/>
</dbReference>
<protein>
    <recommendedName>
        <fullName evidence="1">Phosphatidylinositol transfer protein N-terminal domain-containing protein</fullName>
    </recommendedName>
</protein>
<dbReference type="Pfam" id="PF02121">
    <property type="entry name" value="IP_trans"/>
    <property type="match status" value="1"/>
</dbReference>
<accession>A0ABQ8THR0</accession>
<dbReference type="EMBL" id="JAJSOF020000011">
    <property type="protein sequence ID" value="KAJ4445292.1"/>
    <property type="molecule type" value="Genomic_DNA"/>
</dbReference>
<dbReference type="InterPro" id="IPR055261">
    <property type="entry name" value="PI_transfer_N"/>
</dbReference>
<feature type="domain" description="Phosphatidylinositol transfer protein N-terminal" evidence="1">
    <location>
        <begin position="6"/>
        <end position="67"/>
    </location>
</feature>
<dbReference type="PRINTS" id="PR00391">
    <property type="entry name" value="PITRANSFER"/>
</dbReference>
<evidence type="ECO:0000313" key="3">
    <source>
        <dbReference type="Proteomes" id="UP001148838"/>
    </source>
</evidence>
<dbReference type="InterPro" id="IPR023393">
    <property type="entry name" value="START-like_dom_sf"/>
</dbReference>
<dbReference type="Gene3D" id="3.30.530.20">
    <property type="match status" value="1"/>
</dbReference>
<organism evidence="2 3">
    <name type="scientific">Periplaneta americana</name>
    <name type="common">American cockroach</name>
    <name type="synonym">Blatta americana</name>
    <dbReference type="NCBI Taxonomy" id="6978"/>
    <lineage>
        <taxon>Eukaryota</taxon>
        <taxon>Metazoa</taxon>
        <taxon>Ecdysozoa</taxon>
        <taxon>Arthropoda</taxon>
        <taxon>Hexapoda</taxon>
        <taxon>Insecta</taxon>
        <taxon>Pterygota</taxon>
        <taxon>Neoptera</taxon>
        <taxon>Polyneoptera</taxon>
        <taxon>Dictyoptera</taxon>
        <taxon>Blattodea</taxon>
        <taxon>Blattoidea</taxon>
        <taxon>Blattidae</taxon>
        <taxon>Blattinae</taxon>
        <taxon>Periplaneta</taxon>
    </lineage>
</organism>
<sequence length="112" mass="12650">MLICISVFSKVPAFIRLLAPKGSLEVHEEAWNAYPYCKTVISNAYMKEKFLLTIETLHVADKGDQHNNPGYMKENFIIVIESLHIADTGMQQNVSQNVWSSCTFSSILVRQG</sequence>
<comment type="caution">
    <text evidence="2">The sequence shown here is derived from an EMBL/GenBank/DDBJ whole genome shotgun (WGS) entry which is preliminary data.</text>
</comment>
<dbReference type="Proteomes" id="UP001148838">
    <property type="component" value="Unassembled WGS sequence"/>
</dbReference>
<reference evidence="2 3" key="1">
    <citation type="journal article" date="2022" name="Allergy">
        <title>Genome assembly and annotation of Periplaneta americana reveal a comprehensive cockroach allergen profile.</title>
        <authorList>
            <person name="Wang L."/>
            <person name="Xiong Q."/>
            <person name="Saelim N."/>
            <person name="Wang L."/>
            <person name="Nong W."/>
            <person name="Wan A.T."/>
            <person name="Shi M."/>
            <person name="Liu X."/>
            <person name="Cao Q."/>
            <person name="Hui J.H.L."/>
            <person name="Sookrung N."/>
            <person name="Leung T.F."/>
            <person name="Tungtrongchitr A."/>
            <person name="Tsui S.K.W."/>
        </authorList>
    </citation>
    <scope>NUCLEOTIDE SEQUENCE [LARGE SCALE GENOMIC DNA]</scope>
    <source>
        <strain evidence="2">PWHHKU_190912</strain>
    </source>
</reference>
<name>A0ABQ8THR0_PERAM</name>
<dbReference type="InterPro" id="IPR001666">
    <property type="entry name" value="PI_transfer"/>
</dbReference>
<evidence type="ECO:0000313" key="2">
    <source>
        <dbReference type="EMBL" id="KAJ4445292.1"/>
    </source>
</evidence>
<proteinExistence type="predicted"/>
<gene>
    <name evidence="2" type="ORF">ANN_07096</name>
</gene>
<dbReference type="PANTHER" id="PTHR10658">
    <property type="entry name" value="PHOSPHATIDYLINOSITOL TRANSFER PROTEIN"/>
    <property type="match status" value="1"/>
</dbReference>
<keyword evidence="3" id="KW-1185">Reference proteome</keyword>